<feature type="region of interest" description="Disordered" evidence="1">
    <location>
        <begin position="33"/>
        <end position="65"/>
    </location>
</feature>
<dbReference type="GO" id="GO:0005730">
    <property type="term" value="C:nucleolus"/>
    <property type="evidence" value="ECO:0007669"/>
    <property type="project" value="TreeGrafter"/>
</dbReference>
<reference evidence="3" key="1">
    <citation type="submission" date="2025-08" db="UniProtKB">
        <authorList>
            <consortium name="RefSeq"/>
        </authorList>
    </citation>
    <scope>IDENTIFICATION</scope>
    <source>
        <tissue evidence="3">Whole sample</tissue>
    </source>
</reference>
<evidence type="ECO:0000313" key="2">
    <source>
        <dbReference type="Proteomes" id="UP000694844"/>
    </source>
</evidence>
<sequence>MSDTSEDESTGFKINEAYASKYNEWRRREELQKLRDRYGVDPELDEDSSSSESEDEDAEALTPQLEEDWLKTLAALKNKDPRIYDKSVKFYHSDENSDSSSEKPGPSKKKDKPVYLKDYQRKVLLEKDGKLSEEDSDEVEDDGDVDHEPGYYEEQEEIRKVSKLN</sequence>
<dbReference type="GeneID" id="111119930"/>
<evidence type="ECO:0000313" key="3">
    <source>
        <dbReference type="RefSeq" id="XP_022316218.1"/>
    </source>
</evidence>
<name>A0A8B8CK51_CRAVI</name>
<dbReference type="GO" id="GO:0030686">
    <property type="term" value="C:90S preribosome"/>
    <property type="evidence" value="ECO:0007669"/>
    <property type="project" value="TreeGrafter"/>
</dbReference>
<gene>
    <name evidence="3" type="primary">LOC111119930</name>
</gene>
<protein>
    <submittedName>
        <fullName evidence="3">Protein KRI1 homolog</fullName>
    </submittedName>
</protein>
<feature type="compositionally biased region" description="Acidic residues" evidence="1">
    <location>
        <begin position="134"/>
        <end position="156"/>
    </location>
</feature>
<dbReference type="KEGG" id="cvn:111119930"/>
<feature type="region of interest" description="Disordered" evidence="1">
    <location>
        <begin position="89"/>
        <end position="165"/>
    </location>
</feature>
<dbReference type="OrthoDB" id="10252032at2759"/>
<dbReference type="InterPro" id="IPR018034">
    <property type="entry name" value="Kri1"/>
</dbReference>
<organism evidence="2 3">
    <name type="scientific">Crassostrea virginica</name>
    <name type="common">Eastern oyster</name>
    <dbReference type="NCBI Taxonomy" id="6565"/>
    <lineage>
        <taxon>Eukaryota</taxon>
        <taxon>Metazoa</taxon>
        <taxon>Spiralia</taxon>
        <taxon>Lophotrochozoa</taxon>
        <taxon>Mollusca</taxon>
        <taxon>Bivalvia</taxon>
        <taxon>Autobranchia</taxon>
        <taxon>Pteriomorphia</taxon>
        <taxon>Ostreida</taxon>
        <taxon>Ostreoidea</taxon>
        <taxon>Ostreidae</taxon>
        <taxon>Crassostrea</taxon>
    </lineage>
</organism>
<proteinExistence type="predicted"/>
<dbReference type="PANTHER" id="PTHR14490">
    <property type="entry name" value="ZINC FINGER, ZZ TYPE"/>
    <property type="match status" value="1"/>
</dbReference>
<dbReference type="PANTHER" id="PTHR14490:SF5">
    <property type="entry name" value="PROTEIN KRI1 HOMOLOG"/>
    <property type="match status" value="1"/>
</dbReference>
<keyword evidence="2" id="KW-1185">Reference proteome</keyword>
<dbReference type="AlphaFoldDB" id="A0A8B8CK51"/>
<feature type="compositionally biased region" description="Acidic residues" evidence="1">
    <location>
        <begin position="42"/>
        <end position="59"/>
    </location>
</feature>
<feature type="compositionally biased region" description="Basic and acidic residues" evidence="1">
    <location>
        <begin position="112"/>
        <end position="133"/>
    </location>
</feature>
<dbReference type="Proteomes" id="UP000694844">
    <property type="component" value="Chromosome 2"/>
</dbReference>
<dbReference type="RefSeq" id="XP_022316218.1">
    <property type="nucleotide sequence ID" value="XM_022460510.1"/>
</dbReference>
<accession>A0A8B8CK51</accession>
<evidence type="ECO:0000256" key="1">
    <source>
        <dbReference type="SAM" id="MobiDB-lite"/>
    </source>
</evidence>
<dbReference type="GO" id="GO:0000447">
    <property type="term" value="P:endonucleolytic cleavage in ITS1 to separate SSU-rRNA from 5.8S rRNA and LSU-rRNA from tricistronic rRNA transcript (SSU-rRNA, 5.8S rRNA, LSU-rRNA)"/>
    <property type="evidence" value="ECO:0007669"/>
    <property type="project" value="TreeGrafter"/>
</dbReference>